<sequence>MLVGAIEAGGTKFVCAVGNESGEVLDKVTFPTSDPKETLQHVYDFFSSYNISSLGVGSFGPVDLDTTSSTYGMILNTPKLRWKEFQLLEHLTKHFSIPVHLDTDVNAAALGEYMYGAGKDVSSCLYITVGTGIGAGFVNNGKTYKGKSHPEMGHILVQKHVDDDFQGVCPSHGACLEGLASGPAIEKRYGQKGHLLSNRIDVWEIEASYLAQAIMNYSLILSPQRVIIGGGVMKQERLYQLIRKAFTNLMNNYIDVGDIEQFIASPKLKDEQGVKGAIALAIEKGR</sequence>
<dbReference type="InterPro" id="IPR043129">
    <property type="entry name" value="ATPase_NBD"/>
</dbReference>
<evidence type="ECO:0000256" key="7">
    <source>
        <dbReference type="ARBA" id="ARBA00022833"/>
    </source>
</evidence>
<dbReference type="FunFam" id="3.30.420.40:FF:000136">
    <property type="entry name" value="Putative fructokinase"/>
    <property type="match status" value="1"/>
</dbReference>
<dbReference type="Pfam" id="PF00480">
    <property type="entry name" value="ROK"/>
    <property type="match status" value="1"/>
</dbReference>
<proteinExistence type="inferred from homology"/>
<keyword evidence="6" id="KW-0418">Kinase</keyword>
<dbReference type="PANTHER" id="PTHR42742:SF3">
    <property type="entry name" value="FRUCTOKINASE"/>
    <property type="match status" value="1"/>
</dbReference>
<evidence type="ECO:0000256" key="11">
    <source>
        <dbReference type="ARBA" id="ARBA00038887"/>
    </source>
</evidence>
<evidence type="ECO:0000256" key="12">
    <source>
        <dbReference type="ARBA" id="ARBA00048451"/>
    </source>
</evidence>
<organism evidence="13 14">
    <name type="scientific">Virgibacillus salarius</name>
    <dbReference type="NCBI Taxonomy" id="447199"/>
    <lineage>
        <taxon>Bacteria</taxon>
        <taxon>Bacillati</taxon>
        <taxon>Bacillota</taxon>
        <taxon>Bacilli</taxon>
        <taxon>Bacillales</taxon>
        <taxon>Bacillaceae</taxon>
        <taxon>Virgibacillus</taxon>
    </lineage>
</organism>
<evidence type="ECO:0000256" key="4">
    <source>
        <dbReference type="ARBA" id="ARBA00022723"/>
    </source>
</evidence>
<dbReference type="Gene3D" id="3.30.420.40">
    <property type="match status" value="2"/>
</dbReference>
<keyword evidence="9" id="KW-0460">Magnesium</keyword>
<keyword evidence="3" id="KW-0808">Transferase</keyword>
<keyword evidence="7" id="KW-0862">Zinc</keyword>
<dbReference type="RefSeq" id="WP_166530228.1">
    <property type="nucleotide sequence ID" value="NZ_JAGSOT010000019.1"/>
</dbReference>
<evidence type="ECO:0000256" key="5">
    <source>
        <dbReference type="ARBA" id="ARBA00022741"/>
    </source>
</evidence>
<dbReference type="CDD" id="cd24067">
    <property type="entry name" value="ASKHA_NBD_ROK_BsFRK-like"/>
    <property type="match status" value="1"/>
</dbReference>
<gene>
    <name evidence="13" type="ORF">KCX74_08080</name>
</gene>
<dbReference type="Proteomes" id="UP000675284">
    <property type="component" value="Unassembled WGS sequence"/>
</dbReference>
<evidence type="ECO:0000256" key="1">
    <source>
        <dbReference type="ARBA" id="ARBA00001946"/>
    </source>
</evidence>
<accession>A0A941DV59</accession>
<name>A0A941DV59_9BACI</name>
<keyword evidence="4" id="KW-0479">Metal-binding</keyword>
<reference evidence="13" key="1">
    <citation type="submission" date="2021-04" db="EMBL/GenBank/DDBJ databases">
        <title>Isolation and polyphasic classification of algal microorganism.</title>
        <authorList>
            <person name="Wang S."/>
        </authorList>
    </citation>
    <scope>NUCLEOTIDE SEQUENCE</scope>
    <source>
        <strain evidence="13">720a</strain>
    </source>
</reference>
<dbReference type="GO" id="GO:0046872">
    <property type="term" value="F:metal ion binding"/>
    <property type="evidence" value="ECO:0007669"/>
    <property type="project" value="UniProtKB-KW"/>
</dbReference>
<evidence type="ECO:0000313" key="13">
    <source>
        <dbReference type="EMBL" id="MBR7796001.1"/>
    </source>
</evidence>
<evidence type="ECO:0000256" key="3">
    <source>
        <dbReference type="ARBA" id="ARBA00022679"/>
    </source>
</evidence>
<dbReference type="GO" id="GO:0005524">
    <property type="term" value="F:ATP binding"/>
    <property type="evidence" value="ECO:0007669"/>
    <property type="project" value="UniProtKB-KW"/>
</dbReference>
<keyword evidence="5" id="KW-0547">Nucleotide-binding</keyword>
<dbReference type="FunFam" id="3.30.420.40:FF:000153">
    <property type="entry name" value="Putative fructokinase"/>
    <property type="match status" value="1"/>
</dbReference>
<keyword evidence="14" id="KW-1185">Reference proteome</keyword>
<dbReference type="SUPFAM" id="SSF53067">
    <property type="entry name" value="Actin-like ATPase domain"/>
    <property type="match status" value="1"/>
</dbReference>
<dbReference type="AlphaFoldDB" id="A0A941DV59"/>
<dbReference type="InterPro" id="IPR049874">
    <property type="entry name" value="ROK_cs"/>
</dbReference>
<comment type="catalytic activity">
    <reaction evidence="12">
        <text>D-fructose + ATP = D-fructose 6-phosphate + ADP + H(+)</text>
        <dbReference type="Rhea" id="RHEA:16125"/>
        <dbReference type="ChEBI" id="CHEBI:15378"/>
        <dbReference type="ChEBI" id="CHEBI:30616"/>
        <dbReference type="ChEBI" id="CHEBI:37721"/>
        <dbReference type="ChEBI" id="CHEBI:61527"/>
        <dbReference type="ChEBI" id="CHEBI:456216"/>
        <dbReference type="EC" id="2.7.1.4"/>
    </reaction>
</comment>
<comment type="similarity">
    <text evidence="2">Belongs to the ROK (NagC/XylR) family.</text>
</comment>
<evidence type="ECO:0000313" key="14">
    <source>
        <dbReference type="Proteomes" id="UP000675284"/>
    </source>
</evidence>
<dbReference type="InterPro" id="IPR051804">
    <property type="entry name" value="Carb_Metab_Reg_Kinase/Isom"/>
</dbReference>
<dbReference type="PROSITE" id="PS01125">
    <property type="entry name" value="ROK"/>
    <property type="match status" value="1"/>
</dbReference>
<dbReference type="GO" id="GO:0008865">
    <property type="term" value="F:fructokinase activity"/>
    <property type="evidence" value="ECO:0007669"/>
    <property type="project" value="UniProtKB-EC"/>
</dbReference>
<comment type="cofactor">
    <cofactor evidence="1">
        <name>Mg(2+)</name>
        <dbReference type="ChEBI" id="CHEBI:18420"/>
    </cofactor>
</comment>
<evidence type="ECO:0000256" key="10">
    <source>
        <dbReference type="ARBA" id="ARBA00023277"/>
    </source>
</evidence>
<evidence type="ECO:0000256" key="8">
    <source>
        <dbReference type="ARBA" id="ARBA00022840"/>
    </source>
</evidence>
<dbReference type="PANTHER" id="PTHR42742">
    <property type="entry name" value="TRANSCRIPTIONAL REPRESSOR MPRA"/>
    <property type="match status" value="1"/>
</dbReference>
<comment type="caution">
    <text evidence="13">The sequence shown here is derived from an EMBL/GenBank/DDBJ whole genome shotgun (WGS) entry which is preliminary data.</text>
</comment>
<evidence type="ECO:0000256" key="9">
    <source>
        <dbReference type="ARBA" id="ARBA00022842"/>
    </source>
</evidence>
<evidence type="ECO:0000256" key="6">
    <source>
        <dbReference type="ARBA" id="ARBA00022777"/>
    </source>
</evidence>
<keyword evidence="8" id="KW-0067">ATP-binding</keyword>
<protein>
    <recommendedName>
        <fullName evidence="11">fructokinase</fullName>
        <ecNumber evidence="11">2.7.1.4</ecNumber>
    </recommendedName>
</protein>
<dbReference type="EC" id="2.7.1.4" evidence="11"/>
<dbReference type="EMBL" id="JAGSOT010000019">
    <property type="protein sequence ID" value="MBR7796001.1"/>
    <property type="molecule type" value="Genomic_DNA"/>
</dbReference>
<dbReference type="InterPro" id="IPR000600">
    <property type="entry name" value="ROK"/>
</dbReference>
<keyword evidence="10" id="KW-0119">Carbohydrate metabolism</keyword>
<evidence type="ECO:0000256" key="2">
    <source>
        <dbReference type="ARBA" id="ARBA00006479"/>
    </source>
</evidence>